<evidence type="ECO:0000313" key="2">
    <source>
        <dbReference type="Proteomes" id="UP000789920"/>
    </source>
</evidence>
<sequence>IDMRKSGNYTLTTIKFFKETTLALQKKRYEREANQYDVNSMYIFEMIKKDASWPIVLATIEGNPPKKSLQYTRYLRYNSHKIYTHYDLKYARKNGLKVTLMNISPNMLIYERNVCITGKDMFGEWGNILYKIKKEGGIEGKVSKALLVLLWRALCEQRNGQNYGLHLRIKPFLLASARKRISEIEKPLGDQVKYIYTDGIIIAGKVELKTGIEMGELKFEKNGVCVVKNCISITWKPSYPEIPNLIIFKENELRSTNSLPDFEKIQQDKEQNTKLDTEYPVSQTVKRKPLKRSDINLPNEIIIEIFQHLRTQNNILNT</sequence>
<dbReference type="EMBL" id="CAJVQC010072597">
    <property type="protein sequence ID" value="CAG8811601.1"/>
    <property type="molecule type" value="Genomic_DNA"/>
</dbReference>
<feature type="non-terminal residue" evidence="1">
    <location>
        <position position="1"/>
    </location>
</feature>
<dbReference type="Proteomes" id="UP000789920">
    <property type="component" value="Unassembled WGS sequence"/>
</dbReference>
<proteinExistence type="predicted"/>
<gene>
    <name evidence="1" type="ORF">RPERSI_LOCUS23348</name>
</gene>
<accession>A0ACA9RV02</accession>
<reference evidence="1" key="1">
    <citation type="submission" date="2021-06" db="EMBL/GenBank/DDBJ databases">
        <authorList>
            <person name="Kallberg Y."/>
            <person name="Tangrot J."/>
            <person name="Rosling A."/>
        </authorList>
    </citation>
    <scope>NUCLEOTIDE SEQUENCE</scope>
    <source>
        <strain evidence="1">MA461A</strain>
    </source>
</reference>
<keyword evidence="2" id="KW-1185">Reference proteome</keyword>
<comment type="caution">
    <text evidence="1">The sequence shown here is derived from an EMBL/GenBank/DDBJ whole genome shotgun (WGS) entry which is preliminary data.</text>
</comment>
<feature type="non-terminal residue" evidence="1">
    <location>
        <position position="318"/>
    </location>
</feature>
<evidence type="ECO:0000313" key="1">
    <source>
        <dbReference type="EMBL" id="CAG8811601.1"/>
    </source>
</evidence>
<name>A0ACA9RV02_9GLOM</name>
<organism evidence="1 2">
    <name type="scientific">Racocetra persica</name>
    <dbReference type="NCBI Taxonomy" id="160502"/>
    <lineage>
        <taxon>Eukaryota</taxon>
        <taxon>Fungi</taxon>
        <taxon>Fungi incertae sedis</taxon>
        <taxon>Mucoromycota</taxon>
        <taxon>Glomeromycotina</taxon>
        <taxon>Glomeromycetes</taxon>
        <taxon>Diversisporales</taxon>
        <taxon>Gigasporaceae</taxon>
        <taxon>Racocetra</taxon>
    </lineage>
</organism>
<protein>
    <submittedName>
        <fullName evidence="1">30558_t:CDS:1</fullName>
    </submittedName>
</protein>